<dbReference type="Gene3D" id="1.20.1070.10">
    <property type="entry name" value="Rhodopsin 7-helix transmembrane proteins"/>
    <property type="match status" value="1"/>
</dbReference>
<dbReference type="SUPFAM" id="SSF81321">
    <property type="entry name" value="Family A G protein-coupled receptor-like"/>
    <property type="match status" value="2"/>
</dbReference>
<evidence type="ECO:0000256" key="2">
    <source>
        <dbReference type="ARBA" id="ARBA00022692"/>
    </source>
</evidence>
<feature type="transmembrane region" description="Helical" evidence="5">
    <location>
        <begin position="525"/>
        <end position="545"/>
    </location>
</feature>
<feature type="transmembrane region" description="Helical" evidence="5">
    <location>
        <begin position="255"/>
        <end position="277"/>
    </location>
</feature>
<dbReference type="PANTHER" id="PTHR22751:SF30">
    <property type="entry name" value="G-PROTEIN COUPLED RECEPTORS FAMILY 1 PROFILE DOMAIN-CONTAINING PROTEIN"/>
    <property type="match status" value="1"/>
</dbReference>
<evidence type="ECO:0000313" key="8">
    <source>
        <dbReference type="Proteomes" id="UP000827892"/>
    </source>
</evidence>
<proteinExistence type="predicted"/>
<reference evidence="7 8" key="1">
    <citation type="submission" date="2022-05" db="EMBL/GenBank/DDBJ databases">
        <title>Chromosome-level reference genomes for two strains of Caenorhabditis briggsae: an improved platform for comparative genomics.</title>
        <authorList>
            <person name="Stevens L."/>
            <person name="Andersen E.C."/>
        </authorList>
    </citation>
    <scope>NUCLEOTIDE SEQUENCE [LARGE SCALE GENOMIC DNA]</scope>
    <source>
        <strain evidence="7">QX1410_ONT</strain>
        <tissue evidence="7">Whole-organism</tissue>
    </source>
</reference>
<accession>A0AAE9DPU0</accession>
<dbReference type="GO" id="GO:0016020">
    <property type="term" value="C:membrane"/>
    <property type="evidence" value="ECO:0007669"/>
    <property type="project" value="UniProtKB-SubCell"/>
</dbReference>
<dbReference type="InterPro" id="IPR017452">
    <property type="entry name" value="GPCR_Rhodpsn_7TM"/>
</dbReference>
<evidence type="ECO:0000259" key="6">
    <source>
        <dbReference type="PROSITE" id="PS50262"/>
    </source>
</evidence>
<dbReference type="PROSITE" id="PS50262">
    <property type="entry name" value="G_PROTEIN_RECEP_F1_2"/>
    <property type="match status" value="1"/>
</dbReference>
<dbReference type="AlphaFoldDB" id="A0AAE9DPU0"/>
<feature type="transmembrane region" description="Helical" evidence="5">
    <location>
        <begin position="94"/>
        <end position="115"/>
    </location>
</feature>
<dbReference type="Proteomes" id="UP000827892">
    <property type="component" value="Chromosome II"/>
</dbReference>
<sequence>MRTSSTNIVLLAIAVSNLAYMTYPIIDALKDIYNSMKPCILPDSYAYVIFSWISYTVQDDVRRCEAFLSLAMASIRIFVLKYPMKSDAATSVSFGSKICLILFLLSSIISSIHFLTTQINPVNYLKLRCKKAFSNDTSAIMYVLEPSTLGMWNQSLLTRVHMVLDAFFSKIFPAVLFPIQTLLLIFQIRKVKSKSRNKMFSDPNQNKNSATTKLVFLNTIVYVTSTLPSGIFYVLHSYDIAWFVEVNLADFVFALRFLTSLMTLTHFPICLAMSTQYRMNSIHLVLLAQKSMRTSSTNIILLGIAISNLVYMVWPIIDWMKMTYDNTKLCILPDSYAYVFFDWIFSSLQDDVRRCDPFLGLAMASIRTFVLKFPMRNSATTKFVIFNTIAYVISSFPAGIYYLIYSFFPLWCLDVGCFDFLLVFDFLTSFITLTHFPICLAMSTQYRSTVLGLLRFKKESGTTVDNFEQGVENVEDFSILPDPYVYAVFQWIYFSILDDARRCDAFLGLTMASIRTFVLKFPMRFYNALALSQMLEFTLLISDLTPLQVFLSDGKDVIIFLLISIISSAHFLTSRVAPEVDVGYECYERSSNGTYGIVYVVVSSTLAESNGFLLSKIQLGLDGFLSKVDLLGWLFEIQVFRSSQQFYFLFWPSFLSSNFEK</sequence>
<feature type="transmembrane region" description="Helical" evidence="5">
    <location>
        <begin position="214"/>
        <end position="235"/>
    </location>
</feature>
<keyword evidence="3 5" id="KW-1133">Transmembrane helix</keyword>
<dbReference type="InterPro" id="IPR019427">
    <property type="entry name" value="7TM_GPCR_serpentine_rcpt_Srw"/>
</dbReference>
<name>A0AAE9DPU0_CAEBR</name>
<evidence type="ECO:0000256" key="4">
    <source>
        <dbReference type="ARBA" id="ARBA00023136"/>
    </source>
</evidence>
<dbReference type="GO" id="GO:0008528">
    <property type="term" value="F:G protein-coupled peptide receptor activity"/>
    <property type="evidence" value="ECO:0007669"/>
    <property type="project" value="InterPro"/>
</dbReference>
<evidence type="ECO:0000256" key="3">
    <source>
        <dbReference type="ARBA" id="ARBA00022989"/>
    </source>
</evidence>
<dbReference type="EMBL" id="CP090892">
    <property type="protein sequence ID" value="ULU08264.1"/>
    <property type="molecule type" value="Genomic_DNA"/>
</dbReference>
<organism evidence="7 8">
    <name type="scientific">Caenorhabditis briggsae</name>
    <dbReference type="NCBI Taxonomy" id="6238"/>
    <lineage>
        <taxon>Eukaryota</taxon>
        <taxon>Metazoa</taxon>
        <taxon>Ecdysozoa</taxon>
        <taxon>Nematoda</taxon>
        <taxon>Chromadorea</taxon>
        <taxon>Rhabditida</taxon>
        <taxon>Rhabditina</taxon>
        <taxon>Rhabditomorpha</taxon>
        <taxon>Rhabditoidea</taxon>
        <taxon>Rhabditidae</taxon>
        <taxon>Peloderinae</taxon>
        <taxon>Caenorhabditis</taxon>
    </lineage>
</organism>
<evidence type="ECO:0000313" key="7">
    <source>
        <dbReference type="EMBL" id="ULU08264.1"/>
    </source>
</evidence>
<feature type="transmembrane region" description="Helical" evidence="5">
    <location>
        <begin position="420"/>
        <end position="441"/>
    </location>
</feature>
<keyword evidence="2 5" id="KW-0812">Transmembrane</keyword>
<feature type="domain" description="G-protein coupled receptors family 1 profile" evidence="6">
    <location>
        <begin position="1"/>
        <end position="271"/>
    </location>
</feature>
<feature type="transmembrane region" description="Helical" evidence="5">
    <location>
        <begin position="557"/>
        <end position="573"/>
    </location>
</feature>
<feature type="transmembrane region" description="Helical" evidence="5">
    <location>
        <begin position="385"/>
        <end position="408"/>
    </location>
</feature>
<comment type="subcellular location">
    <subcellularLocation>
        <location evidence="1">Membrane</location>
    </subcellularLocation>
</comment>
<dbReference type="PANTHER" id="PTHR22751">
    <property type="entry name" value="G-PROTEIN COUPLED RECEPTOR-RELATED"/>
    <property type="match status" value="1"/>
</dbReference>
<evidence type="ECO:0000256" key="1">
    <source>
        <dbReference type="ARBA" id="ARBA00004370"/>
    </source>
</evidence>
<feature type="transmembrane region" description="Helical" evidence="5">
    <location>
        <begin position="7"/>
        <end position="26"/>
    </location>
</feature>
<keyword evidence="4 5" id="KW-0472">Membrane</keyword>
<evidence type="ECO:0000256" key="5">
    <source>
        <dbReference type="SAM" id="Phobius"/>
    </source>
</evidence>
<feature type="transmembrane region" description="Helical" evidence="5">
    <location>
        <begin position="66"/>
        <end position="82"/>
    </location>
</feature>
<gene>
    <name evidence="7" type="ORF">L3Y34_019425</name>
</gene>
<dbReference type="Pfam" id="PF10324">
    <property type="entry name" value="7TM_GPCR_Srw"/>
    <property type="match status" value="3"/>
</dbReference>
<protein>
    <recommendedName>
        <fullName evidence="6">G-protein coupled receptors family 1 profile domain-containing protein</fullName>
    </recommendedName>
</protein>
<feature type="transmembrane region" description="Helical" evidence="5">
    <location>
        <begin position="167"/>
        <end position="186"/>
    </location>
</feature>
<feature type="transmembrane region" description="Helical" evidence="5">
    <location>
        <begin position="298"/>
        <end position="317"/>
    </location>
</feature>